<feature type="region of interest" description="Disordered" evidence="1">
    <location>
        <begin position="1"/>
        <end position="23"/>
    </location>
</feature>
<sequence>MQLELESESAKVKDLKNSVEREKQKLQSQVTALESQTSVLKNELEQERLACCQMKNEIDQIQLQELEITRHYEQERDQVSRLKSERELMRSQVKSLKLHKREGENSRHGGSDRAPVTETAGEGEGRPENEDDAQDATSWMVLSLFVNMWNPRVLRDAPEVAALSPSLVKWEMTSGPSSLCSSPMHSVAHLFSSLMVVSGGMIAVKSSCPGQSLEKSLKELPSELKQTRMPLIFESDTVDSLTSRPSAQALNQRVLHHNSE</sequence>
<evidence type="ECO:0000313" key="2">
    <source>
        <dbReference type="EMBL" id="EKC20691.1"/>
    </source>
</evidence>
<dbReference type="InParanoid" id="K1QGI6"/>
<evidence type="ECO:0000256" key="1">
    <source>
        <dbReference type="SAM" id="MobiDB-lite"/>
    </source>
</evidence>
<gene>
    <name evidence="2" type="ORF">CGI_10005621</name>
</gene>
<dbReference type="HOGENOM" id="CLU_1070602_0_0_1"/>
<proteinExistence type="predicted"/>
<name>K1QGI6_MAGGI</name>
<accession>K1QGI6</accession>
<reference evidence="2" key="1">
    <citation type="journal article" date="2012" name="Nature">
        <title>The oyster genome reveals stress adaptation and complexity of shell formation.</title>
        <authorList>
            <person name="Zhang G."/>
            <person name="Fang X."/>
            <person name="Guo X."/>
            <person name="Li L."/>
            <person name="Luo R."/>
            <person name="Xu F."/>
            <person name="Yang P."/>
            <person name="Zhang L."/>
            <person name="Wang X."/>
            <person name="Qi H."/>
            <person name="Xiong Z."/>
            <person name="Que H."/>
            <person name="Xie Y."/>
            <person name="Holland P.W."/>
            <person name="Paps J."/>
            <person name="Zhu Y."/>
            <person name="Wu F."/>
            <person name="Chen Y."/>
            <person name="Wang J."/>
            <person name="Peng C."/>
            <person name="Meng J."/>
            <person name="Yang L."/>
            <person name="Liu J."/>
            <person name="Wen B."/>
            <person name="Zhang N."/>
            <person name="Huang Z."/>
            <person name="Zhu Q."/>
            <person name="Feng Y."/>
            <person name="Mount A."/>
            <person name="Hedgecock D."/>
            <person name="Xu Z."/>
            <person name="Liu Y."/>
            <person name="Domazet-Loso T."/>
            <person name="Du Y."/>
            <person name="Sun X."/>
            <person name="Zhang S."/>
            <person name="Liu B."/>
            <person name="Cheng P."/>
            <person name="Jiang X."/>
            <person name="Li J."/>
            <person name="Fan D."/>
            <person name="Wang W."/>
            <person name="Fu W."/>
            <person name="Wang T."/>
            <person name="Wang B."/>
            <person name="Zhang J."/>
            <person name="Peng Z."/>
            <person name="Li Y."/>
            <person name="Li N."/>
            <person name="Wang J."/>
            <person name="Chen M."/>
            <person name="He Y."/>
            <person name="Tan F."/>
            <person name="Song X."/>
            <person name="Zheng Q."/>
            <person name="Huang R."/>
            <person name="Yang H."/>
            <person name="Du X."/>
            <person name="Chen L."/>
            <person name="Yang M."/>
            <person name="Gaffney P.M."/>
            <person name="Wang S."/>
            <person name="Luo L."/>
            <person name="She Z."/>
            <person name="Ming Y."/>
            <person name="Huang W."/>
            <person name="Zhang S."/>
            <person name="Huang B."/>
            <person name="Zhang Y."/>
            <person name="Qu T."/>
            <person name="Ni P."/>
            <person name="Miao G."/>
            <person name="Wang J."/>
            <person name="Wang Q."/>
            <person name="Steinberg C.E."/>
            <person name="Wang H."/>
            <person name="Li N."/>
            <person name="Qian L."/>
            <person name="Zhang G."/>
            <person name="Li Y."/>
            <person name="Yang H."/>
            <person name="Liu X."/>
            <person name="Wang J."/>
            <person name="Yin Y."/>
            <person name="Wang J."/>
        </authorList>
    </citation>
    <scope>NUCLEOTIDE SEQUENCE [LARGE SCALE GENOMIC DNA]</scope>
    <source>
        <strain evidence="2">05x7-T-G4-1.051#20</strain>
    </source>
</reference>
<feature type="compositionally biased region" description="Basic and acidic residues" evidence="1">
    <location>
        <begin position="8"/>
        <end position="23"/>
    </location>
</feature>
<protein>
    <submittedName>
        <fullName evidence="2">Uncharacterized protein</fullName>
    </submittedName>
</protein>
<organism evidence="2">
    <name type="scientific">Magallana gigas</name>
    <name type="common">Pacific oyster</name>
    <name type="synonym">Crassostrea gigas</name>
    <dbReference type="NCBI Taxonomy" id="29159"/>
    <lineage>
        <taxon>Eukaryota</taxon>
        <taxon>Metazoa</taxon>
        <taxon>Spiralia</taxon>
        <taxon>Lophotrochozoa</taxon>
        <taxon>Mollusca</taxon>
        <taxon>Bivalvia</taxon>
        <taxon>Autobranchia</taxon>
        <taxon>Pteriomorphia</taxon>
        <taxon>Ostreida</taxon>
        <taxon>Ostreoidea</taxon>
        <taxon>Ostreidae</taxon>
        <taxon>Magallana</taxon>
    </lineage>
</organism>
<dbReference type="AlphaFoldDB" id="K1QGI6"/>
<feature type="compositionally biased region" description="Basic and acidic residues" evidence="1">
    <location>
        <begin position="101"/>
        <end position="111"/>
    </location>
</feature>
<dbReference type="EMBL" id="JH823247">
    <property type="protein sequence ID" value="EKC20691.1"/>
    <property type="molecule type" value="Genomic_DNA"/>
</dbReference>
<feature type="region of interest" description="Disordered" evidence="1">
    <location>
        <begin position="95"/>
        <end position="133"/>
    </location>
</feature>